<evidence type="ECO:0000256" key="12">
    <source>
        <dbReference type="HAMAP-Rule" id="MF_02120"/>
    </source>
</evidence>
<comment type="subunit">
    <text evidence="12">Homodimer.</text>
</comment>
<sequence>MNHFAYRDDELYCEDVPLARIADEVGTPVYVYSHATLTRHLQVFDAALSGVPHLVCFSVKSNPNLAVLRLLFQLGAGADIVSGGELARVLRAGGDPAKVVFSGVGKTDAEIAAALRAGILAFNVESEEELHAIDAVAADMGARAPVSLRINPDVDAQTHPYIATGLKESKFGIAMAEARRVYALARTLAHVDIVGVDCHIGSQLTRTDPFSDAVSRLLGLIEELHADGVALRYLDIGGGLGIPYEGDGAAPPPSPAEYGDAIKSALAPLKLPTPLTIICEPGRVITGNAGALLTRVLYRKHAEAKHFTVVDAAMNDLIRPSLYGSYHPMRPVVRAAQRPQQVTDVVGPICESGDFLARDRELPALERGELLAIGAAGAYGFAMASNYNSRPRAAEVMVRGDRFAVVRARESVEQLFADEAIPDMI</sequence>
<evidence type="ECO:0000256" key="4">
    <source>
        <dbReference type="ARBA" id="ARBA00022898"/>
    </source>
</evidence>
<dbReference type="GO" id="GO:0009089">
    <property type="term" value="P:lysine biosynthetic process via diaminopimelate"/>
    <property type="evidence" value="ECO:0007669"/>
    <property type="project" value="UniProtKB-UniRule"/>
</dbReference>
<dbReference type="SUPFAM" id="SSF51419">
    <property type="entry name" value="PLP-binding barrel"/>
    <property type="match status" value="1"/>
</dbReference>
<name>D0LZL7_HALO1</name>
<dbReference type="EMBL" id="CP001804">
    <property type="protein sequence ID" value="ACY17996.1"/>
    <property type="molecule type" value="Genomic_DNA"/>
</dbReference>
<dbReference type="Proteomes" id="UP000001880">
    <property type="component" value="Chromosome"/>
</dbReference>
<dbReference type="PRINTS" id="PR01179">
    <property type="entry name" value="ODADCRBXLASE"/>
</dbReference>
<evidence type="ECO:0000256" key="13">
    <source>
        <dbReference type="PIRSR" id="PIRSR600183-50"/>
    </source>
</evidence>
<evidence type="ECO:0000256" key="7">
    <source>
        <dbReference type="ARBA" id="ARBA00050464"/>
    </source>
</evidence>
<evidence type="ECO:0000256" key="2">
    <source>
        <dbReference type="ARBA" id="ARBA00022605"/>
    </source>
</evidence>
<dbReference type="EC" id="4.1.1.20" evidence="10 12"/>
<dbReference type="InterPro" id="IPR002986">
    <property type="entry name" value="DAP_deCOOHase_LysA"/>
</dbReference>
<keyword evidence="6 12" id="KW-0456">Lyase</keyword>
<evidence type="ECO:0000256" key="10">
    <source>
        <dbReference type="ARBA" id="ARBA00066427"/>
    </source>
</evidence>
<evidence type="ECO:0000256" key="9">
    <source>
        <dbReference type="ARBA" id="ARBA00060983"/>
    </source>
</evidence>
<feature type="binding site" evidence="12">
    <location>
        <position position="239"/>
    </location>
    <ligand>
        <name>pyridoxal 5'-phosphate</name>
        <dbReference type="ChEBI" id="CHEBI:597326"/>
    </ligand>
</feature>
<dbReference type="InterPro" id="IPR009006">
    <property type="entry name" value="Ala_racemase/Decarboxylase_C"/>
</dbReference>
<accession>D0LZL7</accession>
<feature type="binding site" evidence="12">
    <location>
        <position position="379"/>
    </location>
    <ligand>
        <name>pyridoxal 5'-phosphate</name>
        <dbReference type="ChEBI" id="CHEBI:597326"/>
    </ligand>
</feature>
<dbReference type="eggNOG" id="COG0019">
    <property type="taxonomic scope" value="Bacteria"/>
</dbReference>
<feature type="binding site" evidence="12">
    <location>
        <position position="351"/>
    </location>
    <ligand>
        <name>substrate</name>
    </ligand>
</feature>
<gene>
    <name evidence="12" type="primary">lysA</name>
    <name evidence="17" type="ordered locus">Hoch_5513</name>
</gene>
<keyword evidence="2 12" id="KW-0028">Amino-acid biosynthesis</keyword>
<dbReference type="NCBIfam" id="TIGR01048">
    <property type="entry name" value="lysA"/>
    <property type="match status" value="1"/>
</dbReference>
<comment type="function">
    <text evidence="12">Specifically catalyzes the decarboxylation of meso-diaminopimelate (meso-DAP) to L-lysine.</text>
</comment>
<dbReference type="InterPro" id="IPR029066">
    <property type="entry name" value="PLP-binding_barrel"/>
</dbReference>
<comment type="similarity">
    <text evidence="9 12">Belongs to the Orn/Lys/Arg decarboxylase class-II family. LysA subfamily.</text>
</comment>
<dbReference type="UniPathway" id="UPA00034">
    <property type="reaction ID" value="UER00027"/>
</dbReference>
<evidence type="ECO:0000313" key="18">
    <source>
        <dbReference type="Proteomes" id="UP000001880"/>
    </source>
</evidence>
<evidence type="ECO:0000256" key="3">
    <source>
        <dbReference type="ARBA" id="ARBA00022793"/>
    </source>
</evidence>
<proteinExistence type="inferred from homology"/>
<evidence type="ECO:0000259" key="16">
    <source>
        <dbReference type="Pfam" id="PF02784"/>
    </source>
</evidence>
<dbReference type="InterPro" id="IPR022643">
    <property type="entry name" value="De-COase2_C"/>
</dbReference>
<dbReference type="RefSeq" id="WP_012830588.1">
    <property type="nucleotide sequence ID" value="NC_013440.1"/>
</dbReference>
<dbReference type="STRING" id="502025.Hoch_5513"/>
<evidence type="ECO:0000256" key="11">
    <source>
        <dbReference type="ARBA" id="ARBA00074972"/>
    </source>
</evidence>
<dbReference type="GO" id="GO:0008836">
    <property type="term" value="F:diaminopimelate decarboxylase activity"/>
    <property type="evidence" value="ECO:0007669"/>
    <property type="project" value="UniProtKB-UniRule"/>
</dbReference>
<dbReference type="OrthoDB" id="9802241at2"/>
<feature type="modified residue" description="N6-(pyridoxal phosphate)lysine" evidence="12 13">
    <location>
        <position position="60"/>
    </location>
</feature>
<dbReference type="SUPFAM" id="SSF50621">
    <property type="entry name" value="Alanine racemase C-terminal domain-like"/>
    <property type="match status" value="1"/>
</dbReference>
<dbReference type="GO" id="GO:0030170">
    <property type="term" value="F:pyridoxal phosphate binding"/>
    <property type="evidence" value="ECO:0007669"/>
    <property type="project" value="UniProtKB-UniRule"/>
</dbReference>
<organism evidence="17 18">
    <name type="scientific">Haliangium ochraceum (strain DSM 14365 / JCM 11303 / SMP-2)</name>
    <dbReference type="NCBI Taxonomy" id="502025"/>
    <lineage>
        <taxon>Bacteria</taxon>
        <taxon>Pseudomonadati</taxon>
        <taxon>Myxococcota</taxon>
        <taxon>Polyangia</taxon>
        <taxon>Haliangiales</taxon>
        <taxon>Kofleriaceae</taxon>
        <taxon>Haliangium</taxon>
    </lineage>
</organism>
<feature type="active site" description="Proton donor" evidence="13">
    <location>
        <position position="350"/>
    </location>
</feature>
<feature type="binding site" evidence="12">
    <location>
        <begin position="280"/>
        <end position="283"/>
    </location>
    <ligand>
        <name>pyridoxal 5'-phosphate</name>
        <dbReference type="ChEBI" id="CHEBI:597326"/>
    </ligand>
</feature>
<comment type="pathway">
    <text evidence="8 12 14">Amino-acid biosynthesis; L-lysine biosynthesis via DAP pathway; L-lysine from DL-2,6-diaminopimelate: step 1/1.</text>
</comment>
<dbReference type="Gene3D" id="3.20.20.10">
    <property type="entry name" value="Alanine racemase"/>
    <property type="match status" value="1"/>
</dbReference>
<comment type="catalytic activity">
    <reaction evidence="7 12 14">
        <text>meso-2,6-diaminopimelate + H(+) = L-lysine + CO2</text>
        <dbReference type="Rhea" id="RHEA:15101"/>
        <dbReference type="ChEBI" id="CHEBI:15378"/>
        <dbReference type="ChEBI" id="CHEBI:16526"/>
        <dbReference type="ChEBI" id="CHEBI:32551"/>
        <dbReference type="ChEBI" id="CHEBI:57791"/>
        <dbReference type="EC" id="4.1.1.20"/>
    </reaction>
</comment>
<dbReference type="Pfam" id="PF02784">
    <property type="entry name" value="Orn_Arg_deC_N"/>
    <property type="match status" value="1"/>
</dbReference>
<dbReference type="HOGENOM" id="CLU_026444_0_0_7"/>
<keyword evidence="5 12" id="KW-0457">Lysine biosynthesis</keyword>
<dbReference type="Gene3D" id="2.40.37.10">
    <property type="entry name" value="Lyase, Ornithine Decarboxylase, Chain A, domain 1"/>
    <property type="match status" value="1"/>
</dbReference>
<dbReference type="FunFam" id="3.20.20.10:FF:000003">
    <property type="entry name" value="Diaminopimelate decarboxylase"/>
    <property type="match status" value="1"/>
</dbReference>
<dbReference type="Pfam" id="PF00278">
    <property type="entry name" value="Orn_DAP_Arg_deC"/>
    <property type="match status" value="1"/>
</dbReference>
<evidence type="ECO:0000313" key="17">
    <source>
        <dbReference type="EMBL" id="ACY17996.1"/>
    </source>
</evidence>
<evidence type="ECO:0000256" key="1">
    <source>
        <dbReference type="ARBA" id="ARBA00001933"/>
    </source>
</evidence>
<dbReference type="InterPro" id="IPR000183">
    <property type="entry name" value="Orn/DAP/Arg_de-COase"/>
</dbReference>
<protein>
    <recommendedName>
        <fullName evidence="11 12">Diaminopimelate decarboxylase</fullName>
        <shortName evidence="12">DAP decarboxylase</shortName>
        <shortName evidence="12">DAPDC</shortName>
        <ecNumber evidence="10 12">4.1.1.20</ecNumber>
    </recommendedName>
</protein>
<evidence type="ECO:0000256" key="14">
    <source>
        <dbReference type="RuleBase" id="RU003738"/>
    </source>
</evidence>
<dbReference type="KEGG" id="hoh:Hoch_5513"/>
<feature type="domain" description="Orn/DAP/Arg decarboxylase 2 N-terminal" evidence="16">
    <location>
        <begin position="36"/>
        <end position="286"/>
    </location>
</feature>
<dbReference type="AlphaFoldDB" id="D0LZL7"/>
<feature type="binding site" evidence="12">
    <location>
        <position position="283"/>
    </location>
    <ligand>
        <name>substrate</name>
    </ligand>
</feature>
<feature type="binding site" evidence="12">
    <location>
        <position position="379"/>
    </location>
    <ligand>
        <name>substrate</name>
    </ligand>
</feature>
<dbReference type="PRINTS" id="PR01181">
    <property type="entry name" value="DAPDCRBXLASE"/>
</dbReference>
<comment type="cofactor">
    <cofactor evidence="1 12 13 14">
        <name>pyridoxal 5'-phosphate</name>
        <dbReference type="ChEBI" id="CHEBI:597326"/>
    </cofactor>
</comment>
<dbReference type="HAMAP" id="MF_02120">
    <property type="entry name" value="LysA"/>
    <property type="match status" value="1"/>
</dbReference>
<keyword evidence="4 12" id="KW-0663">Pyridoxal phosphate</keyword>
<evidence type="ECO:0000259" key="15">
    <source>
        <dbReference type="Pfam" id="PF00278"/>
    </source>
</evidence>
<dbReference type="CDD" id="cd06828">
    <property type="entry name" value="PLPDE_III_DapDC"/>
    <property type="match status" value="1"/>
</dbReference>
<evidence type="ECO:0000256" key="8">
    <source>
        <dbReference type="ARBA" id="ARBA00060643"/>
    </source>
</evidence>
<keyword evidence="18" id="KW-1185">Reference proteome</keyword>
<evidence type="ECO:0000256" key="6">
    <source>
        <dbReference type="ARBA" id="ARBA00023239"/>
    </source>
</evidence>
<feature type="binding site" evidence="12">
    <location>
        <position position="319"/>
    </location>
    <ligand>
        <name>substrate</name>
    </ligand>
</feature>
<dbReference type="InterPro" id="IPR022644">
    <property type="entry name" value="De-COase2_N"/>
</dbReference>
<dbReference type="FunFam" id="2.40.37.10:FF:000003">
    <property type="entry name" value="Diaminopimelate decarboxylase"/>
    <property type="match status" value="1"/>
</dbReference>
<dbReference type="PANTHER" id="PTHR43727:SF2">
    <property type="entry name" value="GROUP IV DECARBOXYLASE"/>
    <property type="match status" value="1"/>
</dbReference>
<dbReference type="PANTHER" id="PTHR43727">
    <property type="entry name" value="DIAMINOPIMELATE DECARBOXYLASE"/>
    <property type="match status" value="1"/>
</dbReference>
<reference evidence="17 18" key="1">
    <citation type="journal article" date="2010" name="Stand. Genomic Sci.">
        <title>Complete genome sequence of Haliangium ochraceum type strain (SMP-2).</title>
        <authorList>
            <consortium name="US DOE Joint Genome Institute (JGI-PGF)"/>
            <person name="Ivanova N."/>
            <person name="Daum C."/>
            <person name="Lang E."/>
            <person name="Abt B."/>
            <person name="Kopitz M."/>
            <person name="Saunders E."/>
            <person name="Lapidus A."/>
            <person name="Lucas S."/>
            <person name="Glavina Del Rio T."/>
            <person name="Nolan M."/>
            <person name="Tice H."/>
            <person name="Copeland A."/>
            <person name="Cheng J.F."/>
            <person name="Chen F."/>
            <person name="Bruce D."/>
            <person name="Goodwin L."/>
            <person name="Pitluck S."/>
            <person name="Mavromatis K."/>
            <person name="Pati A."/>
            <person name="Mikhailova N."/>
            <person name="Chen A."/>
            <person name="Palaniappan K."/>
            <person name="Land M."/>
            <person name="Hauser L."/>
            <person name="Chang Y.J."/>
            <person name="Jeffries C.D."/>
            <person name="Detter J.C."/>
            <person name="Brettin T."/>
            <person name="Rohde M."/>
            <person name="Goker M."/>
            <person name="Bristow J."/>
            <person name="Markowitz V."/>
            <person name="Eisen J.A."/>
            <person name="Hugenholtz P."/>
            <person name="Kyrpides N.C."/>
            <person name="Klenk H.P."/>
        </authorList>
    </citation>
    <scope>NUCLEOTIDE SEQUENCE [LARGE SCALE GENOMIC DNA]</scope>
    <source>
        <strain evidence="18">DSM 14365 / CIP 107738 / JCM 11303 / AJ 13395 / SMP-2</strain>
    </source>
</reference>
<feature type="binding site" evidence="12">
    <location>
        <position position="323"/>
    </location>
    <ligand>
        <name>substrate</name>
    </ligand>
</feature>
<feature type="domain" description="Orn/DAP/Arg decarboxylase 2 C-terminal" evidence="15">
    <location>
        <begin position="30"/>
        <end position="377"/>
    </location>
</feature>
<evidence type="ECO:0000256" key="5">
    <source>
        <dbReference type="ARBA" id="ARBA00023154"/>
    </source>
</evidence>
<keyword evidence="3 12" id="KW-0210">Decarboxylase</keyword>